<feature type="compositionally biased region" description="Low complexity" evidence="1">
    <location>
        <begin position="121"/>
        <end position="138"/>
    </location>
</feature>
<protein>
    <submittedName>
        <fullName evidence="4">Uncharacterized protein</fullName>
    </submittedName>
</protein>
<evidence type="ECO:0000313" key="4">
    <source>
        <dbReference type="EMBL" id="GAB0132289.1"/>
    </source>
</evidence>
<organism evidence="4 5">
    <name type="scientific">Epichloe bromicola</name>
    <dbReference type="NCBI Taxonomy" id="79588"/>
    <lineage>
        <taxon>Eukaryota</taxon>
        <taxon>Fungi</taxon>
        <taxon>Dikarya</taxon>
        <taxon>Ascomycota</taxon>
        <taxon>Pezizomycotina</taxon>
        <taxon>Sordariomycetes</taxon>
        <taxon>Hypocreomycetidae</taxon>
        <taxon>Hypocreales</taxon>
        <taxon>Clavicipitaceae</taxon>
        <taxon>Epichloe</taxon>
    </lineage>
</organism>
<dbReference type="Proteomes" id="UP001562357">
    <property type="component" value="Unassembled WGS sequence"/>
</dbReference>
<feature type="chain" id="PRO_5047359599" evidence="3">
    <location>
        <begin position="20"/>
        <end position="284"/>
    </location>
</feature>
<keyword evidence="2" id="KW-0472">Membrane</keyword>
<evidence type="ECO:0000313" key="5">
    <source>
        <dbReference type="Proteomes" id="UP001562357"/>
    </source>
</evidence>
<dbReference type="EMBL" id="BAAFGZ010000014">
    <property type="protein sequence ID" value="GAB0132289.1"/>
    <property type="molecule type" value="Genomic_DNA"/>
</dbReference>
<comment type="caution">
    <text evidence="4">The sequence shown here is derived from an EMBL/GenBank/DDBJ whole genome shotgun (WGS) entry which is preliminary data.</text>
</comment>
<feature type="region of interest" description="Disordered" evidence="1">
    <location>
        <begin position="99"/>
        <end position="142"/>
    </location>
</feature>
<evidence type="ECO:0000256" key="3">
    <source>
        <dbReference type="SAM" id="SignalP"/>
    </source>
</evidence>
<gene>
    <name evidence="4" type="primary">g730</name>
    <name evidence="4" type="ORF">EsDP_00000730</name>
</gene>
<feature type="region of interest" description="Disordered" evidence="1">
    <location>
        <begin position="252"/>
        <end position="284"/>
    </location>
</feature>
<proteinExistence type="predicted"/>
<keyword evidence="3" id="KW-0732">Signal</keyword>
<evidence type="ECO:0000256" key="1">
    <source>
        <dbReference type="SAM" id="MobiDB-lite"/>
    </source>
</evidence>
<accession>A0ABQ0CFR8</accession>
<keyword evidence="5" id="KW-1185">Reference proteome</keyword>
<reference evidence="5" key="1">
    <citation type="submission" date="2024-06" db="EMBL/GenBank/DDBJ databases">
        <title>Draft Genome Sequences of Epichloe bromicola Strains Isolated from Elymus ciliaris.</title>
        <authorList>
            <consortium name="Epichloe bromicola genome sequencing consortium"/>
            <person name="Miura A."/>
            <person name="Imano S."/>
            <person name="Ashida A."/>
            <person name="Sato I."/>
            <person name="Chiba S."/>
            <person name="Tanaka A."/>
            <person name="Camagna M."/>
            <person name="Takemoto D."/>
        </authorList>
    </citation>
    <scope>NUCLEOTIDE SEQUENCE [LARGE SCALE GENOMIC DNA]</scope>
    <source>
        <strain evidence="5">DP</strain>
    </source>
</reference>
<keyword evidence="2" id="KW-0812">Transmembrane</keyword>
<feature type="transmembrane region" description="Helical" evidence="2">
    <location>
        <begin position="205"/>
        <end position="226"/>
    </location>
</feature>
<sequence>MRSHHHLSVLLLAGSVAAAAPRQQACISTHSDTLAESSSCGDAGIVSQCLSSLSSFDRTHLRACYVRAGCSPSQAAEQTEHAINRCNDMTQVNELRRRLPPARGKPTTPNNDAAQVMPRDTAAATPTPTPTTNTNKNKSGPECFRIGTTSTTACISETVDGKVKTRDCHPVPLTTSDCLRGYICTIDSNHVDVCMEATNSLDTSGVIIAIVFASFVVTGMGYLAFACCQERKHHKKTVAKAEAVALARAATKKQRAQDITRGPLMQQTQHHHGPNPFQDQSGHA</sequence>
<feature type="signal peptide" evidence="3">
    <location>
        <begin position="1"/>
        <end position="19"/>
    </location>
</feature>
<keyword evidence="2" id="KW-1133">Transmembrane helix</keyword>
<name>A0ABQ0CFR8_9HYPO</name>
<evidence type="ECO:0000256" key="2">
    <source>
        <dbReference type="SAM" id="Phobius"/>
    </source>
</evidence>